<dbReference type="GO" id="GO:0003955">
    <property type="term" value="F:NAD(P)H dehydrogenase (quinone) activity"/>
    <property type="evidence" value="ECO:0007669"/>
    <property type="project" value="UniProtKB-EC"/>
</dbReference>
<evidence type="ECO:0000259" key="1">
    <source>
        <dbReference type="Pfam" id="PF13460"/>
    </source>
</evidence>
<dbReference type="EMBL" id="JBBKTX010000003">
    <property type="protein sequence ID" value="MFK4751427.1"/>
    <property type="molecule type" value="Genomic_DNA"/>
</dbReference>
<dbReference type="Proteomes" id="UP001620597">
    <property type="component" value="Unassembled WGS sequence"/>
</dbReference>
<feature type="domain" description="NAD(P)-binding" evidence="1">
    <location>
        <begin position="8"/>
        <end position="188"/>
    </location>
</feature>
<evidence type="ECO:0000313" key="3">
    <source>
        <dbReference type="Proteomes" id="UP001620597"/>
    </source>
</evidence>
<sequence length="301" mass="33214">MNKIVVNGASGTLGKLVVSELLKTVAPENLTLITRSPDKLSDLAAKGVCVCRGDYRDPESLEAAYAGNDTMLLISSIMVGRRVQEHRNAIESAKKSGIKHIVYTSVAGVHPGNPTVSAGDHIESERDLIESGLSYTIFRDQTYSEMFTPMAQSALMGGVWYQVGDKGKIAPVSRQDIARCAAVCLQEPTKHYRVTYELTGPDLLGFREISRMFSTLYDRPIQYEILTPDEMHEKFASWGIGRDVQEDATNPGVFWGSDELVSAYVAFDEGYHNILSHHVEFITGQKPVSLQQLIEEDKAAL</sequence>
<dbReference type="RefSeq" id="WP_416204885.1">
    <property type="nucleotide sequence ID" value="NZ_JBBKTX010000003.1"/>
</dbReference>
<comment type="caution">
    <text evidence="2">The sequence shown here is derived from an EMBL/GenBank/DDBJ whole genome shotgun (WGS) entry which is preliminary data.</text>
</comment>
<keyword evidence="2" id="KW-0560">Oxidoreductase</keyword>
<organism evidence="2 3">
    <name type="scientific">Oceanobacter antarcticus</name>
    <dbReference type="NCBI Taxonomy" id="3133425"/>
    <lineage>
        <taxon>Bacteria</taxon>
        <taxon>Pseudomonadati</taxon>
        <taxon>Pseudomonadota</taxon>
        <taxon>Gammaproteobacteria</taxon>
        <taxon>Oceanospirillales</taxon>
        <taxon>Oceanospirillaceae</taxon>
        <taxon>Oceanobacter</taxon>
    </lineage>
</organism>
<dbReference type="Pfam" id="PF13460">
    <property type="entry name" value="NAD_binding_10"/>
    <property type="match status" value="1"/>
</dbReference>
<dbReference type="EC" id="1.6.5.2" evidence="2"/>
<reference evidence="2 3" key="1">
    <citation type="submission" date="2024-03" db="EMBL/GenBank/DDBJ databases">
        <title>High-quality draft genome sequence of Oceanobacter sp. wDCs-4.</title>
        <authorList>
            <person name="Dong C."/>
        </authorList>
    </citation>
    <scope>NUCLEOTIDE SEQUENCE [LARGE SCALE GENOMIC DNA]</scope>
    <source>
        <strain evidence="3">wDCs-4</strain>
    </source>
</reference>
<dbReference type="PANTHER" id="PTHR47129">
    <property type="entry name" value="QUINONE OXIDOREDUCTASE 2"/>
    <property type="match status" value="1"/>
</dbReference>
<dbReference type="Gene3D" id="3.40.50.720">
    <property type="entry name" value="NAD(P)-binding Rossmann-like Domain"/>
    <property type="match status" value="1"/>
</dbReference>
<proteinExistence type="predicted"/>
<protein>
    <submittedName>
        <fullName evidence="2">SDR family oxidoreductase</fullName>
        <ecNumber evidence="2">1.6.5.2</ecNumber>
    </submittedName>
</protein>
<name>A0ABW8NES6_9GAMM</name>
<gene>
    <name evidence="2" type="ORF">WG929_03290</name>
</gene>
<dbReference type="PANTHER" id="PTHR47129:SF1">
    <property type="entry name" value="NMRA-LIKE DOMAIN-CONTAINING PROTEIN"/>
    <property type="match status" value="1"/>
</dbReference>
<keyword evidence="3" id="KW-1185">Reference proteome</keyword>
<accession>A0ABW8NES6</accession>
<dbReference type="InterPro" id="IPR052718">
    <property type="entry name" value="NmrA-type_oxidoreductase"/>
</dbReference>
<dbReference type="InterPro" id="IPR016040">
    <property type="entry name" value="NAD(P)-bd_dom"/>
</dbReference>
<dbReference type="CDD" id="cd05269">
    <property type="entry name" value="TMR_SDR_a"/>
    <property type="match status" value="1"/>
</dbReference>
<dbReference type="Gene3D" id="3.90.25.10">
    <property type="entry name" value="UDP-galactose 4-epimerase, domain 1"/>
    <property type="match status" value="1"/>
</dbReference>
<dbReference type="InterPro" id="IPR036291">
    <property type="entry name" value="NAD(P)-bd_dom_sf"/>
</dbReference>
<evidence type="ECO:0000313" key="2">
    <source>
        <dbReference type="EMBL" id="MFK4751427.1"/>
    </source>
</evidence>
<dbReference type="SUPFAM" id="SSF51735">
    <property type="entry name" value="NAD(P)-binding Rossmann-fold domains"/>
    <property type="match status" value="1"/>
</dbReference>